<feature type="compositionally biased region" description="Basic and acidic residues" evidence="2">
    <location>
        <begin position="501"/>
        <end position="511"/>
    </location>
</feature>
<feature type="compositionally biased region" description="Low complexity" evidence="2">
    <location>
        <begin position="578"/>
        <end position="589"/>
    </location>
</feature>
<dbReference type="GO" id="GO:0051016">
    <property type="term" value="P:barbed-end actin filament capping"/>
    <property type="evidence" value="ECO:0007669"/>
    <property type="project" value="TreeGrafter"/>
</dbReference>
<dbReference type="Gene3D" id="1.10.950.10">
    <property type="entry name" value="Villin headpiece domain"/>
    <property type="match status" value="1"/>
</dbReference>
<feature type="compositionally biased region" description="Low complexity" evidence="2">
    <location>
        <begin position="294"/>
        <end position="305"/>
    </location>
</feature>
<dbReference type="SUPFAM" id="SSF47050">
    <property type="entry name" value="VHP, Villin headpiece domain"/>
    <property type="match status" value="1"/>
</dbReference>
<feature type="region of interest" description="Disordered" evidence="2">
    <location>
        <begin position="289"/>
        <end position="311"/>
    </location>
</feature>
<dbReference type="InterPro" id="IPR003128">
    <property type="entry name" value="Villin_headpiece"/>
</dbReference>
<reference evidence="5" key="1">
    <citation type="submission" date="2021-12" db="EMBL/GenBank/DDBJ databases">
        <authorList>
            <person name="King R."/>
        </authorList>
    </citation>
    <scope>NUCLEOTIDE SEQUENCE</scope>
</reference>
<dbReference type="GO" id="GO:0008154">
    <property type="term" value="P:actin polymerization or depolymerization"/>
    <property type="evidence" value="ECO:0007669"/>
    <property type="project" value="TreeGrafter"/>
</dbReference>
<keyword evidence="6" id="KW-1185">Reference proteome</keyword>
<evidence type="ECO:0000313" key="6">
    <source>
        <dbReference type="Proteomes" id="UP001152759"/>
    </source>
</evidence>
<feature type="region of interest" description="Disordered" evidence="2">
    <location>
        <begin position="39"/>
        <end position="76"/>
    </location>
</feature>
<dbReference type="CDD" id="cd11293">
    <property type="entry name" value="gelsolin_S4_like"/>
    <property type="match status" value="1"/>
</dbReference>
<feature type="transmembrane region" description="Helical" evidence="3">
    <location>
        <begin position="12"/>
        <end position="32"/>
    </location>
</feature>
<dbReference type="InterPro" id="IPR007123">
    <property type="entry name" value="Gelsolin-like_dom"/>
</dbReference>
<protein>
    <recommendedName>
        <fullName evidence="4">HP domain-containing protein</fullName>
    </recommendedName>
</protein>
<dbReference type="EMBL" id="OU963863">
    <property type="protein sequence ID" value="CAH0385684.1"/>
    <property type="molecule type" value="Genomic_DNA"/>
</dbReference>
<accession>A0A9P0EZL2</accession>
<dbReference type="PRINTS" id="PR00597">
    <property type="entry name" value="GELSOLIN"/>
</dbReference>
<dbReference type="PANTHER" id="PTHR11977:SF45">
    <property type="entry name" value="SUPERVILLIN"/>
    <property type="match status" value="1"/>
</dbReference>
<evidence type="ECO:0000313" key="5">
    <source>
        <dbReference type="EMBL" id="CAH0385684.1"/>
    </source>
</evidence>
<feature type="compositionally biased region" description="Polar residues" evidence="2">
    <location>
        <begin position="512"/>
        <end position="531"/>
    </location>
</feature>
<dbReference type="GO" id="GO:0005737">
    <property type="term" value="C:cytoplasm"/>
    <property type="evidence" value="ECO:0007669"/>
    <property type="project" value="TreeGrafter"/>
</dbReference>
<evidence type="ECO:0000256" key="3">
    <source>
        <dbReference type="SAM" id="Phobius"/>
    </source>
</evidence>
<gene>
    <name evidence="5" type="ORF">BEMITA_LOCUS4884</name>
</gene>
<dbReference type="Pfam" id="PF00626">
    <property type="entry name" value="Gelsolin"/>
    <property type="match status" value="2"/>
</dbReference>
<dbReference type="SMART" id="SM00262">
    <property type="entry name" value="GEL"/>
    <property type="match status" value="4"/>
</dbReference>
<dbReference type="Gene3D" id="3.40.20.10">
    <property type="entry name" value="Severin"/>
    <property type="match status" value="5"/>
</dbReference>
<dbReference type="GO" id="GO:0051014">
    <property type="term" value="P:actin filament severing"/>
    <property type="evidence" value="ECO:0007669"/>
    <property type="project" value="TreeGrafter"/>
</dbReference>
<feature type="domain" description="HP" evidence="4">
    <location>
        <begin position="1793"/>
        <end position="1856"/>
    </location>
</feature>
<keyword evidence="3" id="KW-0812">Transmembrane</keyword>
<dbReference type="Pfam" id="PF02209">
    <property type="entry name" value="VHP"/>
    <property type="match status" value="1"/>
</dbReference>
<evidence type="ECO:0000259" key="4">
    <source>
        <dbReference type="PROSITE" id="PS51089"/>
    </source>
</evidence>
<feature type="region of interest" description="Disordered" evidence="2">
    <location>
        <begin position="486"/>
        <end position="543"/>
    </location>
</feature>
<dbReference type="InterPro" id="IPR036886">
    <property type="entry name" value="Villin_headpiece_dom_sf"/>
</dbReference>
<dbReference type="GO" id="GO:0051015">
    <property type="term" value="F:actin filament binding"/>
    <property type="evidence" value="ECO:0007669"/>
    <property type="project" value="InterPro"/>
</dbReference>
<keyword evidence="3" id="KW-0472">Membrane</keyword>
<dbReference type="CDD" id="cd11280">
    <property type="entry name" value="gelsolin_like"/>
    <property type="match status" value="1"/>
</dbReference>
<dbReference type="GO" id="GO:0015629">
    <property type="term" value="C:actin cytoskeleton"/>
    <property type="evidence" value="ECO:0007669"/>
    <property type="project" value="TreeGrafter"/>
</dbReference>
<dbReference type="PROSITE" id="PS51089">
    <property type="entry name" value="HP"/>
    <property type="match status" value="1"/>
</dbReference>
<dbReference type="InterPro" id="IPR029006">
    <property type="entry name" value="ADF-H/Gelsolin-like_dom_sf"/>
</dbReference>
<evidence type="ECO:0000256" key="2">
    <source>
        <dbReference type="SAM" id="MobiDB-lite"/>
    </source>
</evidence>
<comment type="similarity">
    <text evidence="1">Belongs to the villin/gelsolin family.</text>
</comment>
<proteinExistence type="inferred from homology"/>
<name>A0A9P0EZL2_BEMTA</name>
<dbReference type="PANTHER" id="PTHR11977">
    <property type="entry name" value="VILLIN"/>
    <property type="match status" value="1"/>
</dbReference>
<dbReference type="SMART" id="SM00153">
    <property type="entry name" value="VHP"/>
    <property type="match status" value="1"/>
</dbReference>
<organism evidence="5 6">
    <name type="scientific">Bemisia tabaci</name>
    <name type="common">Sweetpotato whitefly</name>
    <name type="synonym">Aleurodes tabaci</name>
    <dbReference type="NCBI Taxonomy" id="7038"/>
    <lineage>
        <taxon>Eukaryota</taxon>
        <taxon>Metazoa</taxon>
        <taxon>Ecdysozoa</taxon>
        <taxon>Arthropoda</taxon>
        <taxon>Hexapoda</taxon>
        <taxon>Insecta</taxon>
        <taxon>Pterygota</taxon>
        <taxon>Neoptera</taxon>
        <taxon>Paraneoptera</taxon>
        <taxon>Hemiptera</taxon>
        <taxon>Sternorrhyncha</taxon>
        <taxon>Aleyrodoidea</taxon>
        <taxon>Aleyrodidae</taxon>
        <taxon>Aleyrodinae</taxon>
        <taxon>Bemisia</taxon>
    </lineage>
</organism>
<keyword evidence="3" id="KW-1133">Transmembrane helix</keyword>
<dbReference type="Proteomes" id="UP001152759">
    <property type="component" value="Chromosome 2"/>
</dbReference>
<feature type="compositionally biased region" description="Basic residues" evidence="2">
    <location>
        <begin position="860"/>
        <end position="872"/>
    </location>
</feature>
<sequence length="1856" mass="206871">MASESFGEIALRILYASVSVVVVTAICIYNYLSRSPRKRSTRQDDAFGDRTSDAIAEKAIATDSPPRRTRIPEKRRFDEDSAVEEINESLHDVSKDSLFYAKLVNDSGNERFANVSLRLPEGGDGDKSGSTEQLVRDILKESFSKKKPPARVNRNESPVVGKLVDEKPPTDDQTLIQPREEIQADNDDSLHEEITKTQIITGENSNETLLRPLNEEPVAVEAIEESLSGGNSVRNDDASENLFSELLPKGFASSLPVGEPVVITASNEGSFQEILGRNVDVNESLSSDFHLRKSSSPSSEGEPSGVTASNEGFLLENPVKNDDVSESLSSDFISKESSFPSPEAEPITVAASNKGSLIDYPFKNDDVSESLSSDFISREGSFPSLGAEPILLTASDEGSFLEKPFKNYDVSESLSPDLLSGEGLFPALQEKSVTAKTFDENLLRENSIKTDVPMTVDYPEQGIRDDINRILLQGKSIVNEIKNQSCEPLAEEDSQAKKSKSFGEDSKKDESPPQNDLPGSTNLGESPSTNEPAEEENPGEKTKVKTAFQMELEARLKKLKVRRASNEESVSDADKNSESPVSISRSISNEEAESSRFGRNFQVIVDESSCEQAPSGGDLKREKSVGNHRLSLLVTSDVRRHSDFGPRDTTDNSRDMANLKKFYRKSLPAEFLGVLGSGLEAQRARIGGGFSAQNLRDDPEAGKGRRCSSESPSEAFQREIKNKANMRLTQKNRNILAAHFKDKFSVNNDLFKMIPSPEPIDETQLRFKEAQELLSKQLRQPVIPKSVSPPAELGHGVNGSGEGGGLADRLGKLETAAQGWKKRVGPTDAVQFSVAGRMKGANAEPNPSLVPAVASPVLERKKKVPKPTRFKSKTVTTGGNDSSESDESSHSPTIAVPEINIKKSPSKLNGEINLVIKETNQDHPKVEVPNTYDDSFSLFFSAAPTVDSTSSTDVNSFDLDELKIDPSLPKLVQRRTTKVQRRREASRNPVKVLAERKDLKQEYTEIIHGVAEKDLRMLNVEKLSKNSNLAVEALAGLASKEDFTAVSLKKPSLQSNAPMLPYKNLMLLLVKGRRHVQTRLVEPTYKSINKGDTFVLVTPNEIYLWLGEFSNVIERSRGGEVAAHIAQTKDLGYIGANNVITINDGKKSIHQEKFWTLLGASEKDASKIEAENAGHLDEDEIYEISLVGTNMIYEVDGDELVPVEKFWGNIPKIEMLDANKILVFDFGTELYVWNGKNASMERRKIASKLAQELWDEGYDYTDCDISPINASLSLGSRTQGPKSLDKTGTNRPSFTLIGKVTQHMETVLFREKFLDWPDFNRVIRTKSQEEDEKQMVANLDLKPCDILEMQNWKQPEPDFILEGSHLGRGTEYYDDETRRYFAIKTTNVSMWRIEEFEGAKLEDSSVGQFYSGDSYIIQWLYTVSVTGRELNGMPSKHNVSGRDRCAYFIWQGRDASLNEQGAAALLTVELDKERGPQVRLIQGHEPPAFWNLFNGSAVIHRGKRSEPSKKNAWRLYMIRGERENEAQLVEVVCNIKNLRSHGSFILLNPQKSSVFVWHGFKSPKITKKCCNVVVKLLESKRPQEFGFSSGSEISTKEFLEGEESVEFFEGLGGNNRHLYHSLLKNPDSTEFSSMKLFHFSSMLGVFQADPVISHSGSYLQQDLYSASQPALFLLDTSTELWLWQGWWPIDGDILDPENESPVDEAGSGGSQRGAAAIRWQAERRAAMATVLNYWKNAHPSESPKANLVWAGLEPSEFTNLFPEWIDRDDVAELNIRDGRKPCEMLSVERELMRLTKSTYPPEVLLQRPLPEGVDPTRLELYLEPKHFKELLGVTKEEFMELPLWKQTKMKKEACLF</sequence>
<evidence type="ECO:0000256" key="1">
    <source>
        <dbReference type="ARBA" id="ARBA00008418"/>
    </source>
</evidence>
<dbReference type="InterPro" id="IPR007122">
    <property type="entry name" value="Villin/Gelsolin"/>
</dbReference>
<dbReference type="GO" id="GO:0005546">
    <property type="term" value="F:phosphatidylinositol-4,5-bisphosphate binding"/>
    <property type="evidence" value="ECO:0007669"/>
    <property type="project" value="TreeGrafter"/>
</dbReference>
<dbReference type="SUPFAM" id="SSF55753">
    <property type="entry name" value="Actin depolymerizing proteins"/>
    <property type="match status" value="5"/>
</dbReference>
<feature type="region of interest" description="Disordered" evidence="2">
    <location>
        <begin position="690"/>
        <end position="714"/>
    </location>
</feature>
<feature type="compositionally biased region" description="Basic and acidic residues" evidence="2">
    <location>
        <begin position="41"/>
        <end position="56"/>
    </location>
</feature>
<feature type="region of interest" description="Disordered" evidence="2">
    <location>
        <begin position="559"/>
        <end position="595"/>
    </location>
</feature>
<feature type="region of interest" description="Disordered" evidence="2">
    <location>
        <begin position="860"/>
        <end position="897"/>
    </location>
</feature>